<evidence type="ECO:0000313" key="4">
    <source>
        <dbReference type="EMBL" id="KAK7021022.1"/>
    </source>
</evidence>
<dbReference type="EMBL" id="JAWWNJ010000216">
    <property type="protein sequence ID" value="KAK6971275.1"/>
    <property type="molecule type" value="Genomic_DNA"/>
</dbReference>
<dbReference type="AlphaFoldDB" id="A0AAV9Z3T6"/>
<sequence length="146" mass="15901">YMSGNGFRPPGWTLAVNAVATANPSADPKKDAGKCQNKLSNLKTKYELYMFVKGFSGRGWDDELKYATNTDEYVEDFIRVRGSKYEACFTTSCPYWTELDELFSGAVNKATGRNVTMLGKRKPKKTKALTASTAASGTPAASTPSS</sequence>
<accession>A0AAV9Z3T6</accession>
<evidence type="ECO:0000256" key="1">
    <source>
        <dbReference type="SAM" id="MobiDB-lite"/>
    </source>
</evidence>
<keyword evidence="5" id="KW-1185">Reference proteome</keyword>
<reference evidence="2 5" key="1">
    <citation type="journal article" date="2024" name="J Genomics">
        <title>Draft genome sequencing and assembly of Favolaschia claudopus CIRM-BRFM 2984 isolated from oak limbs.</title>
        <authorList>
            <person name="Navarro D."/>
            <person name="Drula E."/>
            <person name="Chaduli D."/>
            <person name="Cazenave R."/>
            <person name="Ahrendt S."/>
            <person name="Wang J."/>
            <person name="Lipzen A."/>
            <person name="Daum C."/>
            <person name="Barry K."/>
            <person name="Grigoriev I.V."/>
            <person name="Favel A."/>
            <person name="Rosso M.N."/>
            <person name="Martin F."/>
        </authorList>
    </citation>
    <scope>NUCLEOTIDE SEQUENCE [LARGE SCALE GENOMIC DNA]</scope>
    <source>
        <strain evidence="2 5">CIRM-BRFM 2984</strain>
    </source>
</reference>
<evidence type="ECO:0000313" key="2">
    <source>
        <dbReference type="EMBL" id="KAK6971275.1"/>
    </source>
</evidence>
<dbReference type="EMBL" id="JAWWNJ010000181">
    <property type="protein sequence ID" value="KAK6974697.1"/>
    <property type="molecule type" value="Genomic_DNA"/>
</dbReference>
<evidence type="ECO:0000313" key="3">
    <source>
        <dbReference type="EMBL" id="KAK6974697.1"/>
    </source>
</evidence>
<dbReference type="EMBL" id="JAWWNJ010000040">
    <property type="protein sequence ID" value="KAK7021022.1"/>
    <property type="molecule type" value="Genomic_DNA"/>
</dbReference>
<feature type="non-terminal residue" evidence="2">
    <location>
        <position position="146"/>
    </location>
</feature>
<protein>
    <recommendedName>
        <fullName evidence="6">Myb/SANT-like domain-containing protein</fullName>
    </recommendedName>
</protein>
<feature type="compositionally biased region" description="Low complexity" evidence="1">
    <location>
        <begin position="128"/>
        <end position="146"/>
    </location>
</feature>
<name>A0AAV9Z3T6_9AGAR</name>
<comment type="caution">
    <text evidence="2">The sequence shown here is derived from an EMBL/GenBank/DDBJ whole genome shotgun (WGS) entry which is preliminary data.</text>
</comment>
<dbReference type="Proteomes" id="UP001362999">
    <property type="component" value="Unassembled WGS sequence"/>
</dbReference>
<evidence type="ECO:0008006" key="6">
    <source>
        <dbReference type="Google" id="ProtNLM"/>
    </source>
</evidence>
<organism evidence="2 5">
    <name type="scientific">Favolaschia claudopus</name>
    <dbReference type="NCBI Taxonomy" id="2862362"/>
    <lineage>
        <taxon>Eukaryota</taxon>
        <taxon>Fungi</taxon>
        <taxon>Dikarya</taxon>
        <taxon>Basidiomycota</taxon>
        <taxon>Agaricomycotina</taxon>
        <taxon>Agaricomycetes</taxon>
        <taxon>Agaricomycetidae</taxon>
        <taxon>Agaricales</taxon>
        <taxon>Marasmiineae</taxon>
        <taxon>Mycenaceae</taxon>
        <taxon>Favolaschia</taxon>
    </lineage>
</organism>
<evidence type="ECO:0000313" key="5">
    <source>
        <dbReference type="Proteomes" id="UP001362999"/>
    </source>
</evidence>
<proteinExistence type="predicted"/>
<feature type="region of interest" description="Disordered" evidence="1">
    <location>
        <begin position="121"/>
        <end position="146"/>
    </location>
</feature>
<gene>
    <name evidence="3" type="ORF">R3P38DRAFT_2353416</name>
    <name evidence="4" type="ORF">R3P38DRAFT_2448596</name>
    <name evidence="2" type="ORF">R3P38DRAFT_2486153</name>
</gene>
<feature type="non-terminal residue" evidence="2">
    <location>
        <position position="1"/>
    </location>
</feature>